<keyword evidence="4" id="KW-1185">Reference proteome</keyword>
<gene>
    <name evidence="3" type="ORF">Glove_165g161</name>
</gene>
<dbReference type="InterPro" id="IPR011009">
    <property type="entry name" value="Kinase-like_dom_sf"/>
</dbReference>
<dbReference type="Gene3D" id="3.30.200.20">
    <property type="entry name" value="Phosphorylase Kinase, domain 1"/>
    <property type="match status" value="1"/>
</dbReference>
<dbReference type="SUPFAM" id="SSF56112">
    <property type="entry name" value="Protein kinase-like (PK-like)"/>
    <property type="match status" value="1"/>
</dbReference>
<evidence type="ECO:0000259" key="2">
    <source>
        <dbReference type="PROSITE" id="PS50011"/>
    </source>
</evidence>
<reference evidence="3 4" key="1">
    <citation type="submission" date="2018-08" db="EMBL/GenBank/DDBJ databases">
        <title>Genome and evolution of the arbuscular mycorrhizal fungus Diversispora epigaea (formerly Glomus versiforme) and its bacterial endosymbionts.</title>
        <authorList>
            <person name="Sun X."/>
            <person name="Fei Z."/>
            <person name="Harrison M."/>
        </authorList>
    </citation>
    <scope>NUCLEOTIDE SEQUENCE [LARGE SCALE GENOMIC DNA]</scope>
    <source>
        <strain evidence="3 4">IT104</strain>
    </source>
</reference>
<dbReference type="Proteomes" id="UP000266861">
    <property type="component" value="Unassembled WGS sequence"/>
</dbReference>
<dbReference type="AlphaFoldDB" id="A0A397IR46"/>
<evidence type="ECO:0000256" key="1">
    <source>
        <dbReference type="SAM" id="MobiDB-lite"/>
    </source>
</evidence>
<name>A0A397IR46_9GLOM</name>
<dbReference type="InterPro" id="IPR001245">
    <property type="entry name" value="Ser-Thr/Tyr_kinase_cat_dom"/>
</dbReference>
<feature type="domain" description="Protein kinase" evidence="2">
    <location>
        <begin position="68"/>
        <end position="353"/>
    </location>
</feature>
<dbReference type="InterPro" id="IPR051681">
    <property type="entry name" value="Ser/Thr_Kinases-Pseudokinases"/>
</dbReference>
<dbReference type="GO" id="GO:0005524">
    <property type="term" value="F:ATP binding"/>
    <property type="evidence" value="ECO:0007669"/>
    <property type="project" value="InterPro"/>
</dbReference>
<dbReference type="PROSITE" id="PS50011">
    <property type="entry name" value="PROTEIN_KINASE_DOM"/>
    <property type="match status" value="1"/>
</dbReference>
<dbReference type="PANTHER" id="PTHR44329">
    <property type="entry name" value="SERINE/THREONINE-PROTEIN KINASE TNNI3K-RELATED"/>
    <property type="match status" value="1"/>
</dbReference>
<protein>
    <recommendedName>
        <fullName evidence="2">Protein kinase domain-containing protein</fullName>
    </recommendedName>
</protein>
<evidence type="ECO:0000313" key="3">
    <source>
        <dbReference type="EMBL" id="RHZ78435.1"/>
    </source>
</evidence>
<dbReference type="Gene3D" id="1.10.510.10">
    <property type="entry name" value="Transferase(Phosphotransferase) domain 1"/>
    <property type="match status" value="1"/>
</dbReference>
<sequence>MSHLLCPECNQNYTKYSWCQPCNSKHFQNDFDKWTSGNNAIDKFIQDAQLNATSNLEPIIEWIPHDNFQYLEKIAKGGFGTMHVIDRTDGQYIEWDVKNQRWHRYEKHCLDYVALKKLDNTLVTLNENFLNEITIHLNVPGTMQLLHGFSQDPETNKYIMVLKFFYDGNFRDYLKKNFNNIELINWKRKLEYLKELAFILETIHKLDKMHYNFHPGNILSNNFQSDLLYISDSGLSRFIGQNTKNPEKRQIFGVFPYMAPEVLSGKEYTKAADIYSFGIVAYEIVTGFAPYYDIPHDRNLALQICNGLRPKIPEHIPKLITSLIMRCWDARVIHRPTFGELERELWKYYNNYMENDYKNSNEITNQIKQSEEFSKNKEKVRFWNLIRRKKSTPPPVNYKKHPQAIYTSRLPKPKNEENFEKKLEELTSNNY</sequence>
<accession>A0A397IR46</accession>
<feature type="region of interest" description="Disordered" evidence="1">
    <location>
        <begin position="411"/>
        <end position="431"/>
    </location>
</feature>
<dbReference type="EMBL" id="PQFF01000155">
    <property type="protein sequence ID" value="RHZ78435.1"/>
    <property type="molecule type" value="Genomic_DNA"/>
</dbReference>
<dbReference type="STRING" id="1348612.A0A397IR46"/>
<dbReference type="GO" id="GO:0004674">
    <property type="term" value="F:protein serine/threonine kinase activity"/>
    <property type="evidence" value="ECO:0007669"/>
    <property type="project" value="TreeGrafter"/>
</dbReference>
<evidence type="ECO:0000313" key="4">
    <source>
        <dbReference type="Proteomes" id="UP000266861"/>
    </source>
</evidence>
<proteinExistence type="predicted"/>
<dbReference type="Pfam" id="PF07714">
    <property type="entry name" value="PK_Tyr_Ser-Thr"/>
    <property type="match status" value="1"/>
</dbReference>
<dbReference type="InterPro" id="IPR000719">
    <property type="entry name" value="Prot_kinase_dom"/>
</dbReference>
<feature type="compositionally biased region" description="Basic and acidic residues" evidence="1">
    <location>
        <begin position="413"/>
        <end position="425"/>
    </location>
</feature>
<organism evidence="3 4">
    <name type="scientific">Diversispora epigaea</name>
    <dbReference type="NCBI Taxonomy" id="1348612"/>
    <lineage>
        <taxon>Eukaryota</taxon>
        <taxon>Fungi</taxon>
        <taxon>Fungi incertae sedis</taxon>
        <taxon>Mucoromycota</taxon>
        <taxon>Glomeromycotina</taxon>
        <taxon>Glomeromycetes</taxon>
        <taxon>Diversisporales</taxon>
        <taxon>Diversisporaceae</taxon>
        <taxon>Diversispora</taxon>
    </lineage>
</organism>
<comment type="caution">
    <text evidence="3">The sequence shown here is derived from an EMBL/GenBank/DDBJ whole genome shotgun (WGS) entry which is preliminary data.</text>
</comment>